<sequence>MATLSLDEEQLRRPRLNEGIRQGIRILTNSRVSMSKDRTRSVNALNVLVRSNALGTDARKTLTRVQMEEVSRWRYRDEQLSVPIAKTKIVRLAKHILELDAQLATKERQLGD</sequence>
<name>A0ABQ2DRH5_9MICC</name>
<accession>A0ABQ2DRH5</accession>
<dbReference type="GeneID" id="303305341"/>
<protein>
    <recommendedName>
        <fullName evidence="3">Integrase</fullName>
    </recommendedName>
</protein>
<reference evidence="2" key="1">
    <citation type="journal article" date="2019" name="Int. J. Syst. Evol. Microbiol.">
        <title>The Global Catalogue of Microorganisms (GCM) 10K type strain sequencing project: providing services to taxonomists for standard genome sequencing and annotation.</title>
        <authorList>
            <consortium name="The Broad Institute Genomics Platform"/>
            <consortium name="The Broad Institute Genome Sequencing Center for Infectious Disease"/>
            <person name="Wu L."/>
            <person name="Ma J."/>
        </authorList>
    </citation>
    <scope>NUCLEOTIDE SEQUENCE [LARGE SCALE GENOMIC DNA]</scope>
    <source>
        <strain evidence="2">CGMCC 1.3685</strain>
    </source>
</reference>
<dbReference type="Proteomes" id="UP000606115">
    <property type="component" value="Unassembled WGS sequence"/>
</dbReference>
<dbReference type="EMBL" id="BMKX01000009">
    <property type="protein sequence ID" value="GGJ69297.1"/>
    <property type="molecule type" value="Genomic_DNA"/>
</dbReference>
<evidence type="ECO:0000313" key="1">
    <source>
        <dbReference type="EMBL" id="GGJ69297.1"/>
    </source>
</evidence>
<gene>
    <name evidence="1" type="ORF">GCM10007173_29980</name>
</gene>
<comment type="caution">
    <text evidence="1">The sequence shown here is derived from an EMBL/GenBank/DDBJ whole genome shotgun (WGS) entry which is preliminary data.</text>
</comment>
<evidence type="ECO:0008006" key="3">
    <source>
        <dbReference type="Google" id="ProtNLM"/>
    </source>
</evidence>
<proteinExistence type="predicted"/>
<dbReference type="RefSeq" id="WP_194446461.1">
    <property type="nucleotide sequence ID" value="NZ_BMKX01000009.1"/>
</dbReference>
<keyword evidence="2" id="KW-1185">Reference proteome</keyword>
<organism evidence="1 2">
    <name type="scientific">Glutamicibacter ardleyensis</name>
    <dbReference type="NCBI Taxonomy" id="225894"/>
    <lineage>
        <taxon>Bacteria</taxon>
        <taxon>Bacillati</taxon>
        <taxon>Actinomycetota</taxon>
        <taxon>Actinomycetes</taxon>
        <taxon>Micrococcales</taxon>
        <taxon>Micrococcaceae</taxon>
        <taxon>Glutamicibacter</taxon>
    </lineage>
</organism>
<evidence type="ECO:0000313" key="2">
    <source>
        <dbReference type="Proteomes" id="UP000606115"/>
    </source>
</evidence>